<evidence type="ECO:0000313" key="2">
    <source>
        <dbReference type="Proteomes" id="UP000045285"/>
    </source>
</evidence>
<gene>
    <name evidence="1" type="ORF">MPL3356_270029</name>
</gene>
<name>A0A090DP62_MESPL</name>
<dbReference type="InterPro" id="IPR036909">
    <property type="entry name" value="Cyt_c-like_dom_sf"/>
</dbReference>
<dbReference type="Proteomes" id="UP000045285">
    <property type="component" value="Unassembled WGS sequence"/>
</dbReference>
<reference evidence="2" key="1">
    <citation type="submission" date="2014-08" db="EMBL/GenBank/DDBJ databases">
        <authorList>
            <person name="Moulin L."/>
        </authorList>
    </citation>
    <scope>NUCLEOTIDE SEQUENCE [LARGE SCALE GENOMIC DNA]</scope>
</reference>
<keyword evidence="2" id="KW-1185">Reference proteome</keyword>
<evidence type="ECO:0000313" key="1">
    <source>
        <dbReference type="EMBL" id="CDX18253.1"/>
    </source>
</evidence>
<organism evidence="1 2">
    <name type="scientific">Mesorhizobium plurifarium</name>
    <dbReference type="NCBI Taxonomy" id="69974"/>
    <lineage>
        <taxon>Bacteria</taxon>
        <taxon>Pseudomonadati</taxon>
        <taxon>Pseudomonadota</taxon>
        <taxon>Alphaproteobacteria</taxon>
        <taxon>Hyphomicrobiales</taxon>
        <taxon>Phyllobacteriaceae</taxon>
        <taxon>Mesorhizobium</taxon>
    </lineage>
</organism>
<accession>A0A090DP62</accession>
<dbReference type="GO" id="GO:0009055">
    <property type="term" value="F:electron transfer activity"/>
    <property type="evidence" value="ECO:0007669"/>
    <property type="project" value="InterPro"/>
</dbReference>
<dbReference type="EMBL" id="CCMZ01000020">
    <property type="protein sequence ID" value="CDX18253.1"/>
    <property type="molecule type" value="Genomic_DNA"/>
</dbReference>
<dbReference type="Gene3D" id="1.10.760.10">
    <property type="entry name" value="Cytochrome c-like domain"/>
    <property type="match status" value="1"/>
</dbReference>
<proteinExistence type="predicted"/>
<dbReference type="AlphaFoldDB" id="A0A090DP62"/>
<protein>
    <submittedName>
        <fullName evidence="1">Uncharacterized protein</fullName>
    </submittedName>
</protein>
<sequence length="105" mass="11668">MWNLEQAVAVMGRSQLGVRHTPESVAKITAFLQALTGDKPQVKYPNLPPASPVSEHQLISFGVGLVLPGGRRLPKPMRLRFPFFAASRKVFSLNRDIFGPLSHYQ</sequence>
<dbReference type="GO" id="GO:0020037">
    <property type="term" value="F:heme binding"/>
    <property type="evidence" value="ECO:0007669"/>
    <property type="project" value="InterPro"/>
</dbReference>